<evidence type="ECO:0000256" key="1">
    <source>
        <dbReference type="ARBA" id="ARBA00001964"/>
    </source>
</evidence>
<dbReference type="NCBIfam" id="TIGR03181">
    <property type="entry name" value="PDH_E1_alph_x"/>
    <property type="match status" value="1"/>
</dbReference>
<evidence type="ECO:0000313" key="6">
    <source>
        <dbReference type="Proteomes" id="UP000572635"/>
    </source>
</evidence>
<dbReference type="SUPFAM" id="SSF52518">
    <property type="entry name" value="Thiamin diphosphate-binding fold (THDP-binding)"/>
    <property type="match status" value="1"/>
</dbReference>
<evidence type="ECO:0000256" key="2">
    <source>
        <dbReference type="ARBA" id="ARBA00023002"/>
    </source>
</evidence>
<dbReference type="PANTHER" id="PTHR43380:SF1">
    <property type="entry name" value="2-OXOISOVALERATE DEHYDROGENASE SUBUNIT ALPHA, MITOCHONDRIAL"/>
    <property type="match status" value="1"/>
</dbReference>
<dbReference type="Pfam" id="PF00676">
    <property type="entry name" value="E1_dh"/>
    <property type="match status" value="1"/>
</dbReference>
<evidence type="ECO:0000313" key="5">
    <source>
        <dbReference type="EMBL" id="MBB5432016.1"/>
    </source>
</evidence>
<dbReference type="GO" id="GO:0000287">
    <property type="term" value="F:magnesium ion binding"/>
    <property type="evidence" value="ECO:0007669"/>
    <property type="project" value="UniProtKB-ARBA"/>
</dbReference>
<dbReference type="InterPro" id="IPR029061">
    <property type="entry name" value="THDP-binding"/>
</dbReference>
<keyword evidence="2 5" id="KW-0560">Oxidoreductase</keyword>
<dbReference type="AlphaFoldDB" id="A0A7W8QKF6"/>
<keyword evidence="3" id="KW-0786">Thiamine pyrophosphate</keyword>
<dbReference type="Gene3D" id="3.40.50.970">
    <property type="match status" value="1"/>
</dbReference>
<name>A0A7W8QKF6_9ACTN</name>
<reference evidence="5 6" key="1">
    <citation type="submission" date="2020-08" db="EMBL/GenBank/DDBJ databases">
        <title>Sequencing the genomes of 1000 actinobacteria strains.</title>
        <authorList>
            <person name="Klenk H.-P."/>
        </authorList>
    </citation>
    <scope>NUCLEOTIDE SEQUENCE [LARGE SCALE GENOMIC DNA]</scope>
    <source>
        <strain evidence="5 6">DSM 44551</strain>
    </source>
</reference>
<dbReference type="InterPro" id="IPR001017">
    <property type="entry name" value="DH_E1"/>
</dbReference>
<feature type="domain" description="Dehydrogenase E1 component" evidence="4">
    <location>
        <begin position="50"/>
        <end position="318"/>
    </location>
</feature>
<dbReference type="InterPro" id="IPR050771">
    <property type="entry name" value="Alpha-ketoacid_DH_E1_comp"/>
</dbReference>
<dbReference type="RefSeq" id="WP_184391638.1">
    <property type="nucleotide sequence ID" value="NZ_BAAAJD010000058.1"/>
</dbReference>
<keyword evidence="6" id="KW-1185">Reference proteome</keyword>
<dbReference type="InterPro" id="IPR017596">
    <property type="entry name" value="PdhA/BkdA"/>
</dbReference>
<sequence>MKPSRIAHAPAQAPPLPSAEPIALVDRTGRRTGESALAGPDQDVLIQLLRRMVVGRRFDRQAGALARQGRLAVYPSSHGQEACQVGAALALAGRDWLFPTYRDSVALVTRGVDPVEVLTLLRGNWHSGYDPHRHRCAPQCTPLATSAPHAVGLAWAARRAGEDAAALVLMGDGATSEGDAHEAFNFAAVWRAPVVFLVQNNQWAISVPVAKQSAAPTLAHKAVGYGMPGLHVDGNDAAAVYAAVSGALQAARAGAGPALIEARTYRMDPHTNSDDPARYRSPEDDRYWAERDPLDRLEALLRAEGAVDDAAMERFAAEGERLAARVRERMAAEDDLSPGELFEHVYASVPEHLRRQREELSAAIGEE</sequence>
<gene>
    <name evidence="5" type="ORF">HDA36_002100</name>
</gene>
<protein>
    <submittedName>
        <fullName evidence="5">Pyruvate dehydrogenase E1 component alpha subunit</fullName>
        <ecNumber evidence="5">1.2.4.1</ecNumber>
    </submittedName>
</protein>
<organism evidence="5 6">
    <name type="scientific">Nocardiopsis composta</name>
    <dbReference type="NCBI Taxonomy" id="157465"/>
    <lineage>
        <taxon>Bacteria</taxon>
        <taxon>Bacillati</taxon>
        <taxon>Actinomycetota</taxon>
        <taxon>Actinomycetes</taxon>
        <taxon>Streptosporangiales</taxon>
        <taxon>Nocardiopsidaceae</taxon>
        <taxon>Nocardiopsis</taxon>
    </lineage>
</organism>
<dbReference type="PANTHER" id="PTHR43380">
    <property type="entry name" value="2-OXOISOVALERATE DEHYDROGENASE SUBUNIT ALPHA, MITOCHONDRIAL"/>
    <property type="match status" value="1"/>
</dbReference>
<comment type="caution">
    <text evidence="5">The sequence shown here is derived from an EMBL/GenBank/DDBJ whole genome shotgun (WGS) entry which is preliminary data.</text>
</comment>
<dbReference type="CDD" id="cd02000">
    <property type="entry name" value="TPP_E1_PDC_ADC_BCADC"/>
    <property type="match status" value="1"/>
</dbReference>
<dbReference type="GO" id="GO:0004739">
    <property type="term" value="F:pyruvate dehydrogenase (acetyl-transferring) activity"/>
    <property type="evidence" value="ECO:0007669"/>
    <property type="project" value="UniProtKB-EC"/>
</dbReference>
<keyword evidence="5" id="KW-0670">Pyruvate</keyword>
<dbReference type="Proteomes" id="UP000572635">
    <property type="component" value="Unassembled WGS sequence"/>
</dbReference>
<evidence type="ECO:0000256" key="3">
    <source>
        <dbReference type="ARBA" id="ARBA00023052"/>
    </source>
</evidence>
<comment type="cofactor">
    <cofactor evidence="1">
        <name>thiamine diphosphate</name>
        <dbReference type="ChEBI" id="CHEBI:58937"/>
    </cofactor>
</comment>
<dbReference type="EMBL" id="JACHDB010000001">
    <property type="protein sequence ID" value="MBB5432016.1"/>
    <property type="molecule type" value="Genomic_DNA"/>
</dbReference>
<dbReference type="GO" id="GO:0009083">
    <property type="term" value="P:branched-chain amino acid catabolic process"/>
    <property type="evidence" value="ECO:0007669"/>
    <property type="project" value="TreeGrafter"/>
</dbReference>
<accession>A0A7W8QKF6</accession>
<dbReference type="EC" id="1.2.4.1" evidence="5"/>
<evidence type="ECO:0000259" key="4">
    <source>
        <dbReference type="Pfam" id="PF00676"/>
    </source>
</evidence>
<proteinExistence type="predicted"/>